<evidence type="ECO:0000313" key="2">
    <source>
        <dbReference type="Proteomes" id="UP000182264"/>
    </source>
</evidence>
<protein>
    <submittedName>
        <fullName evidence="1">Uncharacterized protein</fullName>
    </submittedName>
</protein>
<reference evidence="1 2" key="1">
    <citation type="journal article" date="2017" name="Genome Announc.">
        <title>Complete Genome Sequences of Two Acetylene-Fermenting Pelobacter acetylenicus Strains.</title>
        <authorList>
            <person name="Sutton J.M."/>
            <person name="Baesman S.M."/>
            <person name="Fierst J.L."/>
            <person name="Poret-Peterson A.T."/>
            <person name="Oremland R.S."/>
            <person name="Dunlap D.S."/>
            <person name="Akob D.M."/>
        </authorList>
    </citation>
    <scope>NUCLEOTIDE SEQUENCE [LARGE SCALE GENOMIC DNA]</scope>
    <source>
        <strain evidence="1 2">DSM 3247</strain>
    </source>
</reference>
<organism evidence="1 2">
    <name type="scientific">Syntrophotalea acetylenica</name>
    <name type="common">Pelobacter acetylenicus</name>
    <dbReference type="NCBI Taxonomy" id="29542"/>
    <lineage>
        <taxon>Bacteria</taxon>
        <taxon>Pseudomonadati</taxon>
        <taxon>Thermodesulfobacteriota</taxon>
        <taxon>Desulfuromonadia</taxon>
        <taxon>Desulfuromonadales</taxon>
        <taxon>Syntrophotaleaceae</taxon>
        <taxon>Syntrophotalea</taxon>
    </lineage>
</organism>
<proteinExistence type="predicted"/>
<dbReference type="AlphaFoldDB" id="A0A1L3GEH7"/>
<dbReference type="STRING" id="29542.A6070_13060"/>
<accession>A0A1L3GEH7</accession>
<gene>
    <name evidence="1" type="ORF">A7E75_04425</name>
</gene>
<dbReference type="EMBL" id="CP015518">
    <property type="protein sequence ID" value="APG24364.1"/>
    <property type="molecule type" value="Genomic_DNA"/>
</dbReference>
<dbReference type="Proteomes" id="UP000182264">
    <property type="component" value="Chromosome"/>
</dbReference>
<keyword evidence="2" id="KW-1185">Reference proteome</keyword>
<name>A0A1L3GEH7_SYNAC</name>
<sequence>MQHTCIVGFAKGMITRLSLAVLAVFQNQQRFIEENLLSFGLVNIMFFRVFTRIAFVPVKACYLRPVDHLCILSEYTLLSTSTNHGIEQDAQKPRALMPNVMDGTLGGRTK</sequence>
<evidence type="ECO:0000313" key="1">
    <source>
        <dbReference type="EMBL" id="APG24364.1"/>
    </source>
</evidence>
<dbReference type="KEGG" id="pace:A6070_13060"/>